<evidence type="ECO:0000256" key="1">
    <source>
        <dbReference type="ARBA" id="ARBA00002672"/>
    </source>
</evidence>
<dbReference type="NCBIfam" id="TIGR01528">
    <property type="entry name" value="NMN_trans_PnuC"/>
    <property type="match status" value="1"/>
</dbReference>
<keyword evidence="9 10" id="KW-0472">Membrane</keyword>
<comment type="function">
    <text evidence="1">Required for nicotinamide riboside transport across the inner membrane.</text>
</comment>
<feature type="transmembrane region" description="Helical" evidence="10">
    <location>
        <begin position="151"/>
        <end position="166"/>
    </location>
</feature>
<evidence type="ECO:0000256" key="6">
    <source>
        <dbReference type="ARBA" id="ARBA00022475"/>
    </source>
</evidence>
<dbReference type="Pfam" id="PF04973">
    <property type="entry name" value="NMN_transporter"/>
    <property type="match status" value="1"/>
</dbReference>
<evidence type="ECO:0000256" key="8">
    <source>
        <dbReference type="ARBA" id="ARBA00022989"/>
    </source>
</evidence>
<feature type="transmembrane region" description="Helical" evidence="10">
    <location>
        <begin position="12"/>
        <end position="32"/>
    </location>
</feature>
<name>A0ABU3SZZ1_9ALTE</name>
<keyword evidence="5" id="KW-0813">Transport</keyword>
<feature type="transmembrane region" description="Helical" evidence="10">
    <location>
        <begin position="62"/>
        <end position="79"/>
    </location>
</feature>
<dbReference type="PANTHER" id="PTHR36122">
    <property type="entry name" value="NICOTINAMIDE RIBOSIDE TRANSPORTER PNUC"/>
    <property type="match status" value="1"/>
</dbReference>
<evidence type="ECO:0000256" key="10">
    <source>
        <dbReference type="SAM" id="Phobius"/>
    </source>
</evidence>
<dbReference type="Proteomes" id="UP001247805">
    <property type="component" value="Unassembled WGS sequence"/>
</dbReference>
<evidence type="ECO:0000313" key="11">
    <source>
        <dbReference type="EMBL" id="MDU0355586.1"/>
    </source>
</evidence>
<evidence type="ECO:0000256" key="9">
    <source>
        <dbReference type="ARBA" id="ARBA00023136"/>
    </source>
</evidence>
<dbReference type="EMBL" id="JAWDIO010000002">
    <property type="protein sequence ID" value="MDU0355586.1"/>
    <property type="molecule type" value="Genomic_DNA"/>
</dbReference>
<protein>
    <recommendedName>
        <fullName evidence="4">Nicotinamide riboside transporter PnuC</fullName>
    </recommendedName>
</protein>
<feature type="transmembrane region" description="Helical" evidence="10">
    <location>
        <begin position="39"/>
        <end position="56"/>
    </location>
</feature>
<comment type="subcellular location">
    <subcellularLocation>
        <location evidence="2">Cell membrane</location>
        <topology evidence="2">Multi-pass membrane protein</topology>
    </subcellularLocation>
</comment>
<dbReference type="PANTHER" id="PTHR36122:SF2">
    <property type="entry name" value="NICOTINAMIDE RIBOSIDE TRANSPORTER PNUC"/>
    <property type="match status" value="1"/>
</dbReference>
<reference evidence="11 12" key="1">
    <citation type="submission" date="2023-10" db="EMBL/GenBank/DDBJ databases">
        <title>Glaciecola aquimarina strain GGW-M5 nov., isolated from a coastal seawater.</title>
        <authorList>
            <person name="Bayburt H."/>
            <person name="Kim J.M."/>
            <person name="Choi B.J."/>
            <person name="Jeon C.O."/>
        </authorList>
    </citation>
    <scope>NUCLEOTIDE SEQUENCE [LARGE SCALE GENOMIC DNA]</scope>
    <source>
        <strain evidence="11 12">KCTC 32108</strain>
    </source>
</reference>
<evidence type="ECO:0000256" key="7">
    <source>
        <dbReference type="ARBA" id="ARBA00022692"/>
    </source>
</evidence>
<evidence type="ECO:0000313" key="12">
    <source>
        <dbReference type="Proteomes" id="UP001247805"/>
    </source>
</evidence>
<keyword evidence="8 10" id="KW-1133">Transmembrane helix</keyword>
<evidence type="ECO:0000256" key="2">
    <source>
        <dbReference type="ARBA" id="ARBA00004651"/>
    </source>
</evidence>
<proteinExistence type="inferred from homology"/>
<evidence type="ECO:0000256" key="4">
    <source>
        <dbReference type="ARBA" id="ARBA00017522"/>
    </source>
</evidence>
<evidence type="ECO:0000256" key="5">
    <source>
        <dbReference type="ARBA" id="ARBA00022448"/>
    </source>
</evidence>
<organism evidence="11 12">
    <name type="scientific">Paraglaciecola aquimarina</name>
    <dbReference type="NCBI Taxonomy" id="1235557"/>
    <lineage>
        <taxon>Bacteria</taxon>
        <taxon>Pseudomonadati</taxon>
        <taxon>Pseudomonadota</taxon>
        <taxon>Gammaproteobacteria</taxon>
        <taxon>Alteromonadales</taxon>
        <taxon>Alteromonadaceae</taxon>
        <taxon>Paraglaciecola</taxon>
    </lineage>
</organism>
<feature type="transmembrane region" description="Helical" evidence="10">
    <location>
        <begin position="100"/>
        <end position="120"/>
    </location>
</feature>
<gene>
    <name evidence="11" type="primary">pnuC</name>
    <name evidence="11" type="ORF">RS130_18285</name>
</gene>
<comment type="caution">
    <text evidence="11">The sequence shown here is derived from an EMBL/GenBank/DDBJ whole genome shotgun (WGS) entry which is preliminary data.</text>
</comment>
<accession>A0ABU3SZZ1</accession>
<evidence type="ECO:0000256" key="3">
    <source>
        <dbReference type="ARBA" id="ARBA00006669"/>
    </source>
</evidence>
<feature type="transmembrane region" description="Helical" evidence="10">
    <location>
        <begin position="126"/>
        <end position="144"/>
    </location>
</feature>
<keyword evidence="6" id="KW-1003">Cell membrane</keyword>
<keyword evidence="12" id="KW-1185">Reference proteome</keyword>
<keyword evidence="7 10" id="KW-0812">Transmembrane</keyword>
<dbReference type="RefSeq" id="WP_316027120.1">
    <property type="nucleotide sequence ID" value="NZ_JAWDIO010000002.1"/>
</dbReference>
<sequence length="204" mass="23665">MSEILELISNQFQQQSLLELAAVLLALAYVWLAAKQIIWCWPCAFVSTSIFTYLFWEVSLPFHTLLNVYYIGMAVYGWWQWNKPQQRDIQVITWPYSRHISAIASLVVVSVILAQLANSIFDANYLYLDAFITVFSVFTTVLVAHKVRENWLYWIVINSISVYLYLAKDLYLTALLTVLYFGFAVYGYVNWGKTQQTPTKLAEN</sequence>
<comment type="similarity">
    <text evidence="3">Belongs to the nicotinamide ribonucleoside (NR) uptake permease (TC 4.B.1) family.</text>
</comment>
<dbReference type="InterPro" id="IPR006419">
    <property type="entry name" value="NMN_transpt_PnuC"/>
</dbReference>
<feature type="transmembrane region" description="Helical" evidence="10">
    <location>
        <begin position="172"/>
        <end position="191"/>
    </location>
</feature>